<organism evidence="1 2">
    <name type="scientific">Staurois parvus</name>
    <dbReference type="NCBI Taxonomy" id="386267"/>
    <lineage>
        <taxon>Eukaryota</taxon>
        <taxon>Metazoa</taxon>
        <taxon>Chordata</taxon>
        <taxon>Craniata</taxon>
        <taxon>Vertebrata</taxon>
        <taxon>Euteleostomi</taxon>
        <taxon>Amphibia</taxon>
        <taxon>Batrachia</taxon>
        <taxon>Anura</taxon>
        <taxon>Neobatrachia</taxon>
        <taxon>Ranoidea</taxon>
        <taxon>Ranidae</taxon>
        <taxon>Staurois</taxon>
    </lineage>
</organism>
<accession>A0ABN9G706</accession>
<keyword evidence="2" id="KW-1185">Reference proteome</keyword>
<protein>
    <submittedName>
        <fullName evidence="1">Uncharacterized protein</fullName>
    </submittedName>
</protein>
<evidence type="ECO:0000313" key="2">
    <source>
        <dbReference type="Proteomes" id="UP001162483"/>
    </source>
</evidence>
<feature type="non-terminal residue" evidence="1">
    <location>
        <position position="60"/>
    </location>
</feature>
<comment type="caution">
    <text evidence="1">The sequence shown here is derived from an EMBL/GenBank/DDBJ whole genome shotgun (WGS) entry which is preliminary data.</text>
</comment>
<dbReference type="EMBL" id="CATNWA010017986">
    <property type="protein sequence ID" value="CAI9604536.1"/>
    <property type="molecule type" value="Genomic_DNA"/>
</dbReference>
<gene>
    <name evidence="1" type="ORF">SPARVUS_LOCUS13475250</name>
</gene>
<dbReference type="Proteomes" id="UP001162483">
    <property type="component" value="Unassembled WGS sequence"/>
</dbReference>
<proteinExistence type="predicted"/>
<reference evidence="1" key="1">
    <citation type="submission" date="2023-05" db="EMBL/GenBank/DDBJ databases">
        <authorList>
            <person name="Stuckert A."/>
        </authorList>
    </citation>
    <scope>NUCLEOTIDE SEQUENCE</scope>
</reference>
<sequence>MVSPPLTTAYMQLMDHPLLLSKLHSIAFCDSALSWFLVLLLPAHFQCHIQLLLSSSSPFC</sequence>
<name>A0ABN9G706_9NEOB</name>
<evidence type="ECO:0000313" key="1">
    <source>
        <dbReference type="EMBL" id="CAI9604536.1"/>
    </source>
</evidence>